<comment type="caution">
    <text evidence="1">The sequence shown here is derived from an EMBL/GenBank/DDBJ whole genome shotgun (WGS) entry which is preliminary data.</text>
</comment>
<dbReference type="AlphaFoldDB" id="A0A9P6X1E5"/>
<dbReference type="Proteomes" id="UP000716291">
    <property type="component" value="Unassembled WGS sequence"/>
</dbReference>
<organism evidence="1 2">
    <name type="scientific">Rhizopus oryzae</name>
    <name type="common">Mucormycosis agent</name>
    <name type="synonym">Rhizopus arrhizus var. delemar</name>
    <dbReference type="NCBI Taxonomy" id="64495"/>
    <lineage>
        <taxon>Eukaryota</taxon>
        <taxon>Fungi</taxon>
        <taxon>Fungi incertae sedis</taxon>
        <taxon>Mucoromycota</taxon>
        <taxon>Mucoromycotina</taxon>
        <taxon>Mucoromycetes</taxon>
        <taxon>Mucorales</taxon>
        <taxon>Mucorineae</taxon>
        <taxon>Rhizopodaceae</taxon>
        <taxon>Rhizopus</taxon>
    </lineage>
</organism>
<name>A0A9P6X1E5_RHIOR</name>
<protein>
    <submittedName>
        <fullName evidence="1">Uncharacterized protein</fullName>
    </submittedName>
</protein>
<evidence type="ECO:0000313" key="2">
    <source>
        <dbReference type="Proteomes" id="UP000716291"/>
    </source>
</evidence>
<keyword evidence="2" id="KW-1185">Reference proteome</keyword>
<reference evidence="1" key="1">
    <citation type="journal article" date="2020" name="Microb. Genom.">
        <title>Genetic diversity of clinical and environmental Mucorales isolates obtained from an investigation of mucormycosis cases among solid organ transplant recipients.</title>
        <authorList>
            <person name="Nguyen M.H."/>
            <person name="Kaul D."/>
            <person name="Muto C."/>
            <person name="Cheng S.J."/>
            <person name="Richter R.A."/>
            <person name="Bruno V.M."/>
            <person name="Liu G."/>
            <person name="Beyhan S."/>
            <person name="Sundermann A.J."/>
            <person name="Mounaud S."/>
            <person name="Pasculle A.W."/>
            <person name="Nierman W.C."/>
            <person name="Driscoll E."/>
            <person name="Cumbie R."/>
            <person name="Clancy C.J."/>
            <person name="Dupont C.L."/>
        </authorList>
    </citation>
    <scope>NUCLEOTIDE SEQUENCE</scope>
    <source>
        <strain evidence="1">GL11</strain>
    </source>
</reference>
<dbReference type="EMBL" id="JAANQT010002172">
    <property type="protein sequence ID" value="KAG1302995.1"/>
    <property type="molecule type" value="Genomic_DNA"/>
</dbReference>
<evidence type="ECO:0000313" key="1">
    <source>
        <dbReference type="EMBL" id="KAG1302995.1"/>
    </source>
</evidence>
<sequence>MHSQFEYGLAINTFTSAQIIQFENTQKYCLRTIFVGSSRSSVNIMLQVLPDGTLLSHPLPHIKLHFGRFKWHKLSKTILWQRCSQLNDTLCARSFRAIKRGFLQDNLLQRQLAPHSKLLSICRPSLFLDPIIWLLMSYLERNRHIQWKLGSLLGHFLVRTYSAD</sequence>
<gene>
    <name evidence="1" type="ORF">G6F64_010454</name>
</gene>
<proteinExistence type="predicted"/>
<accession>A0A9P6X1E5</accession>
<dbReference type="OrthoDB" id="10269263at2759"/>